<keyword evidence="2" id="KW-0732">Signal</keyword>
<reference evidence="3 4" key="1">
    <citation type="submission" date="2019-03" db="EMBL/GenBank/DDBJ databases">
        <title>Genomic Encyclopedia of Type Strains, Phase IV (KMG-IV): sequencing the most valuable type-strain genomes for metagenomic binning, comparative biology and taxonomic classification.</title>
        <authorList>
            <person name="Goeker M."/>
        </authorList>
    </citation>
    <scope>NUCLEOTIDE SEQUENCE [LARGE SCALE GENOMIC DNA]</scope>
    <source>
        <strain evidence="3 4">DSM 46770</strain>
    </source>
</reference>
<evidence type="ECO:0000256" key="1">
    <source>
        <dbReference type="SAM" id="MobiDB-lite"/>
    </source>
</evidence>
<organism evidence="3 4">
    <name type="scientific">Actinorugispora endophytica</name>
    <dbReference type="NCBI Taxonomy" id="1605990"/>
    <lineage>
        <taxon>Bacteria</taxon>
        <taxon>Bacillati</taxon>
        <taxon>Actinomycetota</taxon>
        <taxon>Actinomycetes</taxon>
        <taxon>Streptosporangiales</taxon>
        <taxon>Nocardiopsidaceae</taxon>
        <taxon>Actinorugispora</taxon>
    </lineage>
</organism>
<accession>A0A4R6VDU6</accession>
<comment type="caution">
    <text evidence="3">The sequence shown here is derived from an EMBL/GenBank/DDBJ whole genome shotgun (WGS) entry which is preliminary data.</text>
</comment>
<dbReference type="Proteomes" id="UP000295281">
    <property type="component" value="Unassembled WGS sequence"/>
</dbReference>
<feature type="region of interest" description="Disordered" evidence="1">
    <location>
        <begin position="22"/>
        <end position="49"/>
    </location>
</feature>
<dbReference type="RefSeq" id="WP_133739746.1">
    <property type="nucleotide sequence ID" value="NZ_SNYN01000001.1"/>
</dbReference>
<dbReference type="AlphaFoldDB" id="A0A4R6VDU6"/>
<dbReference type="OrthoDB" id="3434578at2"/>
<feature type="chain" id="PRO_5020276948" evidence="2">
    <location>
        <begin position="21"/>
        <end position="133"/>
    </location>
</feature>
<protein>
    <submittedName>
        <fullName evidence="3">Uncharacterized protein</fullName>
    </submittedName>
</protein>
<proteinExistence type="predicted"/>
<evidence type="ECO:0000313" key="3">
    <source>
        <dbReference type="EMBL" id="TDQ55187.1"/>
    </source>
</evidence>
<dbReference type="EMBL" id="SNYN01000001">
    <property type="protein sequence ID" value="TDQ55187.1"/>
    <property type="molecule type" value="Genomic_DNA"/>
</dbReference>
<keyword evidence="4" id="KW-1185">Reference proteome</keyword>
<gene>
    <name evidence="3" type="ORF">EV190_101512</name>
</gene>
<feature type="signal peptide" evidence="2">
    <location>
        <begin position="1"/>
        <end position="20"/>
    </location>
</feature>
<name>A0A4R6VDU6_9ACTN</name>
<evidence type="ECO:0000256" key="2">
    <source>
        <dbReference type="SAM" id="SignalP"/>
    </source>
</evidence>
<evidence type="ECO:0000313" key="4">
    <source>
        <dbReference type="Proteomes" id="UP000295281"/>
    </source>
</evidence>
<sequence length="133" mass="14529">MRFLYLLVSLLLAMATPVRRTGPAQPVLPAPRHAAPPRRQARPIPAPEARIPNYPAFAETAETHSPLWEITYEYGGRAPYTARHRANGTIVAAGDLATLDWALYAYVVPPTNPDIARARPPRGGRARAYAPAP</sequence>